<keyword evidence="3" id="KW-1185">Reference proteome</keyword>
<name>A0A9Q0J7A8_9ROSI</name>
<evidence type="ECO:0000313" key="2">
    <source>
        <dbReference type="EMBL" id="KAJ4831028.1"/>
    </source>
</evidence>
<dbReference type="Pfam" id="PF22486">
    <property type="entry name" value="MATH_2"/>
    <property type="match status" value="1"/>
</dbReference>
<evidence type="ECO:0000313" key="3">
    <source>
        <dbReference type="Proteomes" id="UP001141552"/>
    </source>
</evidence>
<organism evidence="2 3">
    <name type="scientific">Turnera subulata</name>
    <dbReference type="NCBI Taxonomy" id="218843"/>
    <lineage>
        <taxon>Eukaryota</taxon>
        <taxon>Viridiplantae</taxon>
        <taxon>Streptophyta</taxon>
        <taxon>Embryophyta</taxon>
        <taxon>Tracheophyta</taxon>
        <taxon>Spermatophyta</taxon>
        <taxon>Magnoliopsida</taxon>
        <taxon>eudicotyledons</taxon>
        <taxon>Gunneridae</taxon>
        <taxon>Pentapetalae</taxon>
        <taxon>rosids</taxon>
        <taxon>fabids</taxon>
        <taxon>Malpighiales</taxon>
        <taxon>Passifloraceae</taxon>
        <taxon>Turnera</taxon>
    </lineage>
</organism>
<evidence type="ECO:0000259" key="1">
    <source>
        <dbReference type="PROSITE" id="PS50144"/>
    </source>
</evidence>
<dbReference type="PROSITE" id="PS50144">
    <property type="entry name" value="MATH"/>
    <property type="match status" value="2"/>
</dbReference>
<dbReference type="CDD" id="cd00121">
    <property type="entry name" value="MATH"/>
    <property type="match status" value="2"/>
</dbReference>
<sequence>MEADEEDPHIWGPNRFRKVPPADYLLKIESFSSLLESGMERFDTQYFESVGKKWKLSVHPGKKADIGGHISRSLAIKQPTGNTSSWGVNVNVKFFVLDQIRGQYLMIPGANGQERRFDWMKPEWRLPYVVSHDTFYDPSKGYLVNDCCVFGVEVLGNTRRDETLSWVVKQPGSFLRTWKGGGLFSWKIYNFSTINEDHLCSPVFKVGGHQWYRKRIRISFNIYYMHGKVNIFDVNGLVEEHMAIYLDVEIPAGKKIRDGSRRVIVNGVLTISYELVSLRMQPKDI</sequence>
<dbReference type="Gene3D" id="2.60.210.10">
    <property type="entry name" value="Apoptosis, Tumor Necrosis Factor Receptor Associated Protein 2, Chain A"/>
    <property type="match status" value="2"/>
</dbReference>
<dbReference type="AlphaFoldDB" id="A0A9Q0J7A8"/>
<proteinExistence type="predicted"/>
<dbReference type="InterPro" id="IPR008974">
    <property type="entry name" value="TRAF-like"/>
</dbReference>
<dbReference type="SUPFAM" id="SSF49599">
    <property type="entry name" value="TRAF domain-like"/>
    <property type="match status" value="2"/>
</dbReference>
<feature type="domain" description="MATH" evidence="1">
    <location>
        <begin position="181"/>
        <end position="285"/>
    </location>
</feature>
<feature type="domain" description="MATH" evidence="1">
    <location>
        <begin position="21"/>
        <end position="154"/>
    </location>
</feature>
<dbReference type="OrthoDB" id="1743416at2759"/>
<accession>A0A9Q0J7A8</accession>
<comment type="caution">
    <text evidence="2">The sequence shown here is derived from an EMBL/GenBank/DDBJ whole genome shotgun (WGS) entry which is preliminary data.</text>
</comment>
<reference evidence="2" key="2">
    <citation type="journal article" date="2023" name="Plants (Basel)">
        <title>Annotation of the Turnera subulata (Passifloraceae) Draft Genome Reveals the S-Locus Evolved after the Divergence of Turneroideae from Passifloroideae in a Stepwise Manner.</title>
        <authorList>
            <person name="Henning P.M."/>
            <person name="Roalson E.H."/>
            <person name="Mir W."/>
            <person name="McCubbin A.G."/>
            <person name="Shore J.S."/>
        </authorList>
    </citation>
    <scope>NUCLEOTIDE SEQUENCE</scope>
    <source>
        <strain evidence="2">F60SS</strain>
    </source>
</reference>
<gene>
    <name evidence="2" type="ORF">Tsubulata_045902</name>
</gene>
<dbReference type="PANTHER" id="PTHR46162:SF40">
    <property type="entry name" value="TRAF-LIKE FAMILY PROTEIN"/>
    <property type="match status" value="1"/>
</dbReference>
<dbReference type="Proteomes" id="UP001141552">
    <property type="component" value="Unassembled WGS sequence"/>
</dbReference>
<dbReference type="EMBL" id="JAKUCV010005466">
    <property type="protein sequence ID" value="KAJ4831028.1"/>
    <property type="molecule type" value="Genomic_DNA"/>
</dbReference>
<dbReference type="InterPro" id="IPR002083">
    <property type="entry name" value="MATH/TRAF_dom"/>
</dbReference>
<protein>
    <recommendedName>
        <fullName evidence="1">MATH domain-containing protein</fullName>
    </recommendedName>
</protein>
<reference evidence="2" key="1">
    <citation type="submission" date="2022-02" db="EMBL/GenBank/DDBJ databases">
        <authorList>
            <person name="Henning P.M."/>
            <person name="McCubbin A.G."/>
            <person name="Shore J.S."/>
        </authorList>
    </citation>
    <scope>NUCLEOTIDE SEQUENCE</scope>
    <source>
        <strain evidence="2">F60SS</strain>
        <tissue evidence="2">Leaves</tissue>
    </source>
</reference>
<dbReference type="PANTHER" id="PTHR46162">
    <property type="entry name" value="TRAF-LIKE FAMILY PROTEIN"/>
    <property type="match status" value="1"/>
</dbReference>